<evidence type="ECO:0000313" key="2">
    <source>
        <dbReference type="Proteomes" id="UP001054821"/>
    </source>
</evidence>
<sequence length="144" mass="16559">MQRPEYGSLLRDSRNLSSMFKTISIKYIPIDKNLAANKIAQMASGIQIQECQSERTIIVQKRFLPSILSRGMDLEINVNEIQAGDWRKPLLDYVTNPVPRVNRKTKYQATKFVVINNELFRRSTEGILLRCLDSKNRCALGRNS</sequence>
<dbReference type="Proteomes" id="UP001054821">
    <property type="component" value="Unassembled WGS sequence"/>
</dbReference>
<gene>
    <name evidence="1" type="ORF">L3X38_000361</name>
</gene>
<dbReference type="AlphaFoldDB" id="A0AAD4USW5"/>
<reference evidence="1 2" key="1">
    <citation type="journal article" date="2022" name="G3 (Bethesda)">
        <title>Whole-genome sequence and methylome profiling of the almond [Prunus dulcis (Mill.) D.A. Webb] cultivar 'Nonpareil'.</title>
        <authorList>
            <person name="D'Amico-Willman K.M."/>
            <person name="Ouma W.Z."/>
            <person name="Meulia T."/>
            <person name="Sideli G.M."/>
            <person name="Gradziel T.M."/>
            <person name="Fresnedo-Ramirez J."/>
        </authorList>
    </citation>
    <scope>NUCLEOTIDE SEQUENCE [LARGE SCALE GENOMIC DNA]</scope>
    <source>
        <strain evidence="1">Clone GOH B32 T37-40</strain>
    </source>
</reference>
<protein>
    <recommendedName>
        <fullName evidence="3">RNase H type-1 domain-containing protein</fullName>
    </recommendedName>
</protein>
<keyword evidence="2" id="KW-1185">Reference proteome</keyword>
<name>A0AAD4USW5_PRUDU</name>
<organism evidence="1 2">
    <name type="scientific">Prunus dulcis</name>
    <name type="common">Almond</name>
    <name type="synonym">Amygdalus dulcis</name>
    <dbReference type="NCBI Taxonomy" id="3755"/>
    <lineage>
        <taxon>Eukaryota</taxon>
        <taxon>Viridiplantae</taxon>
        <taxon>Streptophyta</taxon>
        <taxon>Embryophyta</taxon>
        <taxon>Tracheophyta</taxon>
        <taxon>Spermatophyta</taxon>
        <taxon>Magnoliopsida</taxon>
        <taxon>eudicotyledons</taxon>
        <taxon>Gunneridae</taxon>
        <taxon>Pentapetalae</taxon>
        <taxon>rosids</taxon>
        <taxon>fabids</taxon>
        <taxon>Rosales</taxon>
        <taxon>Rosaceae</taxon>
        <taxon>Amygdaloideae</taxon>
        <taxon>Amygdaleae</taxon>
        <taxon>Prunus</taxon>
    </lineage>
</organism>
<evidence type="ECO:0000313" key="1">
    <source>
        <dbReference type="EMBL" id="KAI5311296.1"/>
    </source>
</evidence>
<proteinExistence type="predicted"/>
<dbReference type="EMBL" id="JAJFAZ020000045">
    <property type="protein sequence ID" value="KAI5311296.1"/>
    <property type="molecule type" value="Genomic_DNA"/>
</dbReference>
<accession>A0AAD4USW5</accession>
<evidence type="ECO:0008006" key="3">
    <source>
        <dbReference type="Google" id="ProtNLM"/>
    </source>
</evidence>
<comment type="caution">
    <text evidence="1">The sequence shown here is derived from an EMBL/GenBank/DDBJ whole genome shotgun (WGS) entry which is preliminary data.</text>
</comment>